<dbReference type="PROSITE" id="PS50835">
    <property type="entry name" value="IG_LIKE"/>
    <property type="match status" value="1"/>
</dbReference>
<accession>A0A8J2KSJ7</accession>
<comment type="caution">
    <text evidence="3">The sequence shown here is derived from an EMBL/GenBank/DDBJ whole genome shotgun (WGS) entry which is preliminary data.</text>
</comment>
<feature type="transmembrane region" description="Helical" evidence="1">
    <location>
        <begin position="540"/>
        <end position="559"/>
    </location>
</feature>
<evidence type="ECO:0000256" key="1">
    <source>
        <dbReference type="SAM" id="Phobius"/>
    </source>
</evidence>
<dbReference type="SMART" id="SM00409">
    <property type="entry name" value="IG"/>
    <property type="match status" value="1"/>
</dbReference>
<dbReference type="AlphaFoldDB" id="A0A8J2KSJ7"/>
<evidence type="ECO:0000313" key="3">
    <source>
        <dbReference type="EMBL" id="CAG7731410.1"/>
    </source>
</evidence>
<keyword evidence="4" id="KW-1185">Reference proteome</keyword>
<organism evidence="3 4">
    <name type="scientific">Allacma fusca</name>
    <dbReference type="NCBI Taxonomy" id="39272"/>
    <lineage>
        <taxon>Eukaryota</taxon>
        <taxon>Metazoa</taxon>
        <taxon>Ecdysozoa</taxon>
        <taxon>Arthropoda</taxon>
        <taxon>Hexapoda</taxon>
        <taxon>Collembola</taxon>
        <taxon>Symphypleona</taxon>
        <taxon>Sminthuridae</taxon>
        <taxon>Allacma</taxon>
    </lineage>
</organism>
<dbReference type="InterPro" id="IPR003599">
    <property type="entry name" value="Ig_sub"/>
</dbReference>
<evidence type="ECO:0000259" key="2">
    <source>
        <dbReference type="PROSITE" id="PS50835"/>
    </source>
</evidence>
<protein>
    <recommendedName>
        <fullName evidence="2">Ig-like domain-containing protein</fullName>
    </recommendedName>
</protein>
<reference evidence="3" key="1">
    <citation type="submission" date="2021-06" db="EMBL/GenBank/DDBJ databases">
        <authorList>
            <person name="Hodson N. C."/>
            <person name="Mongue J. A."/>
            <person name="Jaron S. K."/>
        </authorList>
    </citation>
    <scope>NUCLEOTIDE SEQUENCE</scope>
</reference>
<name>A0A8J2KSJ7_9HEXA</name>
<keyword evidence="1" id="KW-1133">Transmembrane helix</keyword>
<dbReference type="InterPro" id="IPR007110">
    <property type="entry name" value="Ig-like_dom"/>
</dbReference>
<evidence type="ECO:0000313" key="4">
    <source>
        <dbReference type="Proteomes" id="UP000708208"/>
    </source>
</evidence>
<proteinExistence type="predicted"/>
<keyword evidence="1" id="KW-0472">Membrane</keyword>
<sequence length="580" mass="65952">MAKTRNIFKFDDVCYNELTAPRKPIDINYLNVGATNQSCVSEWKNDGSEKVSVSLSCNGSNVVPMHLSLNTTFEAVDMKVTCTSFGFPLDLNAEKLFPGKWIRYQNQIPKGETHSFIVEFGGRESFYSKSLEGKSFSNNYTFYSVGKPELNLTIDLRIIFAPLHPDAVKPELTLELTSFKVTCNSHNNAHNVYMINSAGNNPTMTNFLRPCLQSKRFGCSDNLRHGYENRWQYAKSELVDFLPQGLIYCYSGDQEVFLEYFTSVQGYTVFSNMSRMWEDKNVIFIQKYDELSTYLVNETSASNNPTENNMTIYESEPVTFECHFLRYFLKPLITWSIEFEDGRRAVVYHDVNIKSEEKYWTKEEFSWNAKPPIRKSITVASSYCQGKGTKKMVAVHCSAEYWNYKKTATASLSIITKPFSESEVPGFNVNESIQLTSVGSFLQLNCSADYGTPEPVYTWSFVKNSTVYNQTNYTVIEERYNHKLTSVLIIDAVTVDMEGEYICSAKNFRGIGELRFEVEVLHNASIIPLDIGGQSNNRHFWLYLGASWGIIAVFGVISGKLLRICCKKSCGPSIGLARKD</sequence>
<keyword evidence="1" id="KW-0812">Transmembrane</keyword>
<dbReference type="Proteomes" id="UP000708208">
    <property type="component" value="Unassembled WGS sequence"/>
</dbReference>
<dbReference type="Pfam" id="PF13927">
    <property type="entry name" value="Ig_3"/>
    <property type="match status" value="1"/>
</dbReference>
<dbReference type="CDD" id="cd00096">
    <property type="entry name" value="Ig"/>
    <property type="match status" value="1"/>
</dbReference>
<dbReference type="OrthoDB" id="5985519at2759"/>
<dbReference type="EMBL" id="CAJVCH010212165">
    <property type="protein sequence ID" value="CAG7731410.1"/>
    <property type="molecule type" value="Genomic_DNA"/>
</dbReference>
<gene>
    <name evidence="3" type="ORF">AFUS01_LOCUS20002</name>
</gene>
<feature type="domain" description="Ig-like" evidence="2">
    <location>
        <begin position="425"/>
        <end position="519"/>
    </location>
</feature>